<evidence type="ECO:0000313" key="2">
    <source>
        <dbReference type="EMBL" id="CAD8102948.1"/>
    </source>
</evidence>
<gene>
    <name evidence="2" type="ORF">PSON_ATCC_30995.1.T0790041</name>
</gene>
<dbReference type="OrthoDB" id="292008at2759"/>
<keyword evidence="1" id="KW-1133">Transmembrane helix</keyword>
<organism evidence="2 3">
    <name type="scientific">Paramecium sonneborni</name>
    <dbReference type="NCBI Taxonomy" id="65129"/>
    <lineage>
        <taxon>Eukaryota</taxon>
        <taxon>Sar</taxon>
        <taxon>Alveolata</taxon>
        <taxon>Ciliophora</taxon>
        <taxon>Intramacronucleata</taxon>
        <taxon>Oligohymenophorea</taxon>
        <taxon>Peniculida</taxon>
        <taxon>Parameciidae</taxon>
        <taxon>Paramecium</taxon>
    </lineage>
</organism>
<evidence type="ECO:0000256" key="1">
    <source>
        <dbReference type="SAM" id="Phobius"/>
    </source>
</evidence>
<proteinExistence type="predicted"/>
<sequence>MLLILFSLAIAKRTINPVLYELFEQISTTNYEHNIDSTFLLQYNNYPGVYSMEMGEMINGKYVQIQQNDSLDPFTLPGCHHYQRRLLYMKLADYQTSSNEQTFTHMYIDNDFVFVTRNDNSLLQFEIQLDEEEQKITGLELKETYEHSGFSQQHQLICYNKVCLIFGEEGQTFIYKDKNFTQINLTDIIGQSREFPQDIYFDEKSKVIYICYGNSIIDVLQFRNNSSIEKVQTIQSGQQIVQIRTNPESTILYLLDQQIGLISYKIVSILEYTLTSFQITIQNSVAFDFYENTFFIVAETQDGIPYALEALQQEDTYYFNKIYSKDMDIYDVWVGEHFAILIGAEIHRVIYHSVYKKFVEQSEIPLFFEDSQLVNVEEFRKWENAFFNKQAIDQEPFQKIPFYYKQSFMIGISKNQLSVFSVKSLLPWVQCKPTSTNSTEYILKMNSTSCLSKQKENDHTAFKQCVIFHNFTITGKEIYFYEEDQSTLIIVGSFLIGIFILLILFYVGARLYWNYQINQFKRLNHIKLEEQQELQNIQPSNQGN</sequence>
<keyword evidence="1" id="KW-0472">Membrane</keyword>
<keyword evidence="1" id="KW-0812">Transmembrane</keyword>
<comment type="caution">
    <text evidence="2">The sequence shown here is derived from an EMBL/GenBank/DDBJ whole genome shotgun (WGS) entry which is preliminary data.</text>
</comment>
<name>A0A8S1PK62_9CILI</name>
<dbReference type="AlphaFoldDB" id="A0A8S1PK62"/>
<evidence type="ECO:0000313" key="3">
    <source>
        <dbReference type="Proteomes" id="UP000692954"/>
    </source>
</evidence>
<dbReference type="EMBL" id="CAJJDN010000079">
    <property type="protein sequence ID" value="CAD8102948.1"/>
    <property type="molecule type" value="Genomic_DNA"/>
</dbReference>
<reference evidence="2" key="1">
    <citation type="submission" date="2021-01" db="EMBL/GenBank/DDBJ databases">
        <authorList>
            <consortium name="Genoscope - CEA"/>
            <person name="William W."/>
        </authorList>
    </citation>
    <scope>NUCLEOTIDE SEQUENCE</scope>
</reference>
<accession>A0A8S1PK62</accession>
<keyword evidence="3" id="KW-1185">Reference proteome</keyword>
<feature type="transmembrane region" description="Helical" evidence="1">
    <location>
        <begin position="488"/>
        <end position="513"/>
    </location>
</feature>
<evidence type="ECO:0008006" key="4">
    <source>
        <dbReference type="Google" id="ProtNLM"/>
    </source>
</evidence>
<protein>
    <recommendedName>
        <fullName evidence="4">Transmembrane protein</fullName>
    </recommendedName>
</protein>
<dbReference type="Proteomes" id="UP000692954">
    <property type="component" value="Unassembled WGS sequence"/>
</dbReference>